<evidence type="ECO:0000256" key="5">
    <source>
        <dbReference type="ARBA" id="ARBA00022691"/>
    </source>
</evidence>
<dbReference type="SUPFAM" id="SSF47757">
    <property type="entry name" value="Chemotaxis receptor methyltransferase CheR, N-terminal domain"/>
    <property type="match status" value="1"/>
</dbReference>
<dbReference type="PANTHER" id="PTHR24422">
    <property type="entry name" value="CHEMOTAXIS PROTEIN METHYLTRANSFERASE"/>
    <property type="match status" value="1"/>
</dbReference>
<proteinExistence type="predicted"/>
<dbReference type="InterPro" id="IPR022642">
    <property type="entry name" value="CheR_C"/>
</dbReference>
<dbReference type="PRINTS" id="PR00996">
    <property type="entry name" value="CHERMTFRASE"/>
</dbReference>
<accession>A0A520X9Y6</accession>
<dbReference type="EMBL" id="SHMQ01000025">
    <property type="protein sequence ID" value="RZV38030.1"/>
    <property type="molecule type" value="Genomic_DNA"/>
</dbReference>
<dbReference type="InterPro" id="IPR029063">
    <property type="entry name" value="SAM-dependent_MTases_sf"/>
</dbReference>
<dbReference type="InterPro" id="IPR050903">
    <property type="entry name" value="Bact_Chemotaxis_MeTrfase"/>
</dbReference>
<evidence type="ECO:0000313" key="8">
    <source>
        <dbReference type="Proteomes" id="UP000322454"/>
    </source>
</evidence>
<dbReference type="EC" id="2.1.1.80" evidence="2"/>
<feature type="domain" description="CheR-type methyltransferase" evidence="6">
    <location>
        <begin position="1"/>
        <end position="270"/>
    </location>
</feature>
<keyword evidence="4" id="KW-0808">Transferase</keyword>
<keyword evidence="5" id="KW-0949">S-adenosyl-L-methionine</keyword>
<evidence type="ECO:0000256" key="4">
    <source>
        <dbReference type="ARBA" id="ARBA00022679"/>
    </source>
</evidence>
<gene>
    <name evidence="7" type="ORF">EVJ48_07880</name>
</gene>
<dbReference type="GO" id="GO:0008983">
    <property type="term" value="F:protein-glutamate O-methyltransferase activity"/>
    <property type="evidence" value="ECO:0007669"/>
    <property type="project" value="UniProtKB-EC"/>
</dbReference>
<dbReference type="AlphaFoldDB" id="A0A520X9Y6"/>
<dbReference type="PANTHER" id="PTHR24422:SF10">
    <property type="entry name" value="CHEMOTAXIS PROTEIN METHYLTRANSFERASE 2"/>
    <property type="match status" value="1"/>
</dbReference>
<dbReference type="Pfam" id="PF03705">
    <property type="entry name" value="CheR_N"/>
    <property type="match status" value="1"/>
</dbReference>
<organism evidence="7 8">
    <name type="scientific">Candidatus Acidulodesulfobacterium acidiphilum</name>
    <dbReference type="NCBI Taxonomy" id="2597224"/>
    <lineage>
        <taxon>Bacteria</taxon>
        <taxon>Deltaproteobacteria</taxon>
        <taxon>Candidatus Acidulodesulfobacterales</taxon>
        <taxon>Candidatus Acidulodesulfobacterium</taxon>
    </lineage>
</organism>
<dbReference type="CDD" id="cd02440">
    <property type="entry name" value="AdoMet_MTases"/>
    <property type="match status" value="1"/>
</dbReference>
<dbReference type="InterPro" id="IPR036804">
    <property type="entry name" value="CheR_N_sf"/>
</dbReference>
<comment type="catalytic activity">
    <reaction evidence="1">
        <text>L-glutamyl-[protein] + S-adenosyl-L-methionine = [protein]-L-glutamate 5-O-methyl ester + S-adenosyl-L-homocysteine</text>
        <dbReference type="Rhea" id="RHEA:24452"/>
        <dbReference type="Rhea" id="RHEA-COMP:10208"/>
        <dbReference type="Rhea" id="RHEA-COMP:10311"/>
        <dbReference type="ChEBI" id="CHEBI:29973"/>
        <dbReference type="ChEBI" id="CHEBI:57856"/>
        <dbReference type="ChEBI" id="CHEBI:59789"/>
        <dbReference type="ChEBI" id="CHEBI:82795"/>
        <dbReference type="EC" id="2.1.1.80"/>
    </reaction>
</comment>
<comment type="caution">
    <text evidence="7">The sequence shown here is derived from an EMBL/GenBank/DDBJ whole genome shotgun (WGS) entry which is preliminary data.</text>
</comment>
<dbReference type="SMART" id="SM00138">
    <property type="entry name" value="MeTrc"/>
    <property type="match status" value="1"/>
</dbReference>
<dbReference type="InterPro" id="IPR000780">
    <property type="entry name" value="CheR_MeTrfase"/>
</dbReference>
<name>A0A520X9Y6_9DELT</name>
<dbReference type="InterPro" id="IPR022641">
    <property type="entry name" value="CheR_N"/>
</dbReference>
<dbReference type="Pfam" id="PF01739">
    <property type="entry name" value="CheR"/>
    <property type="match status" value="1"/>
</dbReference>
<dbReference type="InterPro" id="IPR026024">
    <property type="entry name" value="Chemotaxis_MeTrfase_CheR"/>
</dbReference>
<dbReference type="PIRSF" id="PIRSF000410">
    <property type="entry name" value="CheR"/>
    <property type="match status" value="1"/>
</dbReference>
<reference evidence="7 8" key="1">
    <citation type="submission" date="2019-01" db="EMBL/GenBank/DDBJ databases">
        <title>Insights into ecological role of a new deltaproteobacterial order Candidatus Sinidesulfobacterales (Sva0485) by metagenomics and metatranscriptomics.</title>
        <authorList>
            <person name="Tan S."/>
            <person name="Liu J."/>
            <person name="Fang Y."/>
            <person name="Hedlund B."/>
            <person name="Lian Z.-H."/>
            <person name="Huang L.-Y."/>
            <person name="Li J.-T."/>
            <person name="Huang L.-N."/>
            <person name="Li W.-J."/>
            <person name="Jiang H.-C."/>
            <person name="Dong H.-L."/>
            <person name="Shu W.-S."/>
        </authorList>
    </citation>
    <scope>NUCLEOTIDE SEQUENCE [LARGE SCALE GENOMIC DNA]</scope>
    <source>
        <strain evidence="7">AP4</strain>
    </source>
</reference>
<protein>
    <recommendedName>
        <fullName evidence="2">protein-glutamate O-methyltransferase</fullName>
        <ecNumber evidence="2">2.1.1.80</ecNumber>
    </recommendedName>
</protein>
<evidence type="ECO:0000256" key="3">
    <source>
        <dbReference type="ARBA" id="ARBA00022603"/>
    </source>
</evidence>
<sequence>MEYSNLNLSDDVFKKLKDMIYDISGIFFSDQKKYLLETRLSKRISVLNLSNFEDYYNYLKFSPLKNAEIKELLNSVTTNETSFFRDMPQLEVFVDVLKQIVQSSGNNAIKNIRIWSAACSTGEEPYTVGILIKENFFSSGIKFEIIGTDISEKVLESAKKGIYNGYTLRNASQAILGKYFEKTGDDEYEIKDEIKNMTVFGNVNLISGNEVKKFGSFDIVLCRNVIIYFDAESKKKTIENIYESLKPGGYLFLGHSESLHSISSLFKLVGLGKTPLYKKE</sequence>
<dbReference type="Proteomes" id="UP000322454">
    <property type="component" value="Unassembled WGS sequence"/>
</dbReference>
<evidence type="ECO:0000313" key="7">
    <source>
        <dbReference type="EMBL" id="RZV38030.1"/>
    </source>
</evidence>
<dbReference type="SUPFAM" id="SSF53335">
    <property type="entry name" value="S-adenosyl-L-methionine-dependent methyltransferases"/>
    <property type="match status" value="1"/>
</dbReference>
<dbReference type="Gene3D" id="1.10.155.10">
    <property type="entry name" value="Chemotaxis receptor methyltransferase CheR, N-terminal domain"/>
    <property type="match status" value="1"/>
</dbReference>
<keyword evidence="3" id="KW-0489">Methyltransferase</keyword>
<dbReference type="GO" id="GO:0032259">
    <property type="term" value="P:methylation"/>
    <property type="evidence" value="ECO:0007669"/>
    <property type="project" value="UniProtKB-KW"/>
</dbReference>
<dbReference type="Gene3D" id="3.40.50.150">
    <property type="entry name" value="Vaccinia Virus protein VP39"/>
    <property type="match status" value="1"/>
</dbReference>
<evidence type="ECO:0000256" key="1">
    <source>
        <dbReference type="ARBA" id="ARBA00001541"/>
    </source>
</evidence>
<dbReference type="PROSITE" id="PS50123">
    <property type="entry name" value="CHER"/>
    <property type="match status" value="1"/>
</dbReference>
<evidence type="ECO:0000256" key="2">
    <source>
        <dbReference type="ARBA" id="ARBA00012534"/>
    </source>
</evidence>
<evidence type="ECO:0000259" key="6">
    <source>
        <dbReference type="PROSITE" id="PS50123"/>
    </source>
</evidence>